<dbReference type="SUPFAM" id="SSF55874">
    <property type="entry name" value="ATPase domain of HSP90 chaperone/DNA topoisomerase II/histidine kinase"/>
    <property type="match status" value="1"/>
</dbReference>
<evidence type="ECO:0000256" key="1">
    <source>
        <dbReference type="ARBA" id="ARBA00000085"/>
    </source>
</evidence>
<proteinExistence type="inferred from homology"/>
<dbReference type="SMART" id="SM00388">
    <property type="entry name" value="HisKA"/>
    <property type="match status" value="1"/>
</dbReference>
<evidence type="ECO:0000259" key="11">
    <source>
        <dbReference type="PROSITE" id="PS50046"/>
    </source>
</evidence>
<keyword evidence="7" id="KW-0418">Kinase</keyword>
<dbReference type="Gene3D" id="1.10.287.130">
    <property type="match status" value="1"/>
</dbReference>
<feature type="domain" description="Phytochrome chromophore attachment site" evidence="11">
    <location>
        <begin position="144"/>
        <end position="302"/>
    </location>
</feature>
<keyword evidence="14" id="KW-1185">Reference proteome</keyword>
<dbReference type="InterPro" id="IPR043150">
    <property type="entry name" value="Phytochrome_PHY_sf"/>
</dbReference>
<dbReference type="RefSeq" id="WP_311503846.1">
    <property type="nucleotide sequence ID" value="NZ_JAVRHK010000009.1"/>
</dbReference>
<dbReference type="PROSITE" id="PS50109">
    <property type="entry name" value="HIS_KIN"/>
    <property type="match status" value="1"/>
</dbReference>
<organism evidence="13 14">
    <name type="scientific">Autumnicola musiva</name>
    <dbReference type="NCBI Taxonomy" id="3075589"/>
    <lineage>
        <taxon>Bacteria</taxon>
        <taxon>Pseudomonadati</taxon>
        <taxon>Bacteroidota</taxon>
        <taxon>Flavobacteriia</taxon>
        <taxon>Flavobacteriales</taxon>
        <taxon>Flavobacteriaceae</taxon>
        <taxon>Autumnicola</taxon>
    </lineage>
</organism>
<dbReference type="InterPro" id="IPR036890">
    <property type="entry name" value="HATPase_C_sf"/>
</dbReference>
<dbReference type="Pfam" id="PF00512">
    <property type="entry name" value="HisKA"/>
    <property type="match status" value="1"/>
</dbReference>
<dbReference type="InterPro" id="IPR036097">
    <property type="entry name" value="HisK_dim/P_sf"/>
</dbReference>
<dbReference type="SUPFAM" id="SSF55785">
    <property type="entry name" value="PYP-like sensor domain (PAS domain)"/>
    <property type="match status" value="1"/>
</dbReference>
<dbReference type="PRINTS" id="PR01033">
    <property type="entry name" value="PHYTOCHROME"/>
</dbReference>
<keyword evidence="4" id="KW-0600">Photoreceptor protein</keyword>
<keyword evidence="13" id="KW-0067">ATP-binding</keyword>
<evidence type="ECO:0000256" key="8">
    <source>
        <dbReference type="ARBA" id="ARBA00022991"/>
    </source>
</evidence>
<dbReference type="PANTHER" id="PTHR42878">
    <property type="entry name" value="TWO-COMPONENT HISTIDINE KINASE"/>
    <property type="match status" value="1"/>
</dbReference>
<dbReference type="InterPro" id="IPR005467">
    <property type="entry name" value="His_kinase_dom"/>
</dbReference>
<dbReference type="InterPro" id="IPR016132">
    <property type="entry name" value="Phyto_chromo_attachment"/>
</dbReference>
<keyword evidence="5" id="KW-0716">Sensory transduction</keyword>
<dbReference type="InterPro" id="IPR003594">
    <property type="entry name" value="HATPase_dom"/>
</dbReference>
<evidence type="ECO:0000256" key="3">
    <source>
        <dbReference type="ARBA" id="ARBA00012438"/>
    </source>
</evidence>
<evidence type="ECO:0000259" key="12">
    <source>
        <dbReference type="PROSITE" id="PS50109"/>
    </source>
</evidence>
<dbReference type="Gene3D" id="3.30.450.20">
    <property type="entry name" value="PAS domain"/>
    <property type="match status" value="1"/>
</dbReference>
<dbReference type="GO" id="GO:0005524">
    <property type="term" value="F:ATP binding"/>
    <property type="evidence" value="ECO:0007669"/>
    <property type="project" value="UniProtKB-KW"/>
</dbReference>
<dbReference type="EC" id="2.7.13.3" evidence="3"/>
<keyword evidence="6" id="KW-0808">Transferase</keyword>
<dbReference type="SMART" id="SM00065">
    <property type="entry name" value="GAF"/>
    <property type="match status" value="1"/>
</dbReference>
<evidence type="ECO:0000256" key="2">
    <source>
        <dbReference type="ARBA" id="ARBA00006402"/>
    </source>
</evidence>
<name>A0ABU3D7J1_9FLAO</name>
<evidence type="ECO:0000256" key="9">
    <source>
        <dbReference type="ARBA" id="ARBA00023170"/>
    </source>
</evidence>
<dbReference type="InterPro" id="IPR003018">
    <property type="entry name" value="GAF"/>
</dbReference>
<feature type="domain" description="Histidine kinase" evidence="12">
    <location>
        <begin position="528"/>
        <end position="741"/>
    </location>
</feature>
<dbReference type="Pfam" id="PF01590">
    <property type="entry name" value="GAF"/>
    <property type="match status" value="1"/>
</dbReference>
<dbReference type="PROSITE" id="PS50046">
    <property type="entry name" value="PHYTOCHROME_2"/>
    <property type="match status" value="1"/>
</dbReference>
<protein>
    <recommendedName>
        <fullName evidence="3">histidine kinase</fullName>
        <ecNumber evidence="3">2.7.13.3</ecNumber>
    </recommendedName>
</protein>
<comment type="catalytic activity">
    <reaction evidence="1">
        <text>ATP + protein L-histidine = ADP + protein N-phospho-L-histidine.</text>
        <dbReference type="EC" id="2.7.13.3"/>
    </reaction>
</comment>
<dbReference type="InterPro" id="IPR013654">
    <property type="entry name" value="PAS_2"/>
</dbReference>
<sequence length="742" mass="83773">MALNTISYSEKVNVTNCDREPIHIIARAQAHGVILVCNKNTFKITQGSDNIKDILGFELEEVLSDSLSKVIPAEQLQKLQQKVINNETLLPEEICLNNSRFLLIPHLSGENLIIDFEPFGESIDPLLFQEQLTKILSELGDSGSIEEMCQQAVSLVKYLFDYDRVMMYRFDEEWNGEVVAEVKETGMESWLGLHYPATDIPKPAREIFMKQGVRIISDVNYRPAAIQPELSPINNKPLDISGSELRGVSPIHIEYLQNMEVGASLTAAVILNGKLWGLLACHHNTPKFINYHKRQSCKFLTQVFSNKLALRTTSVFLKKLKKSEKVRKELVLQMNSMANISDALVKYKPRFTDLIDSTGGAVYRKGKLYLTGKTPSEEEVINLLLNFLNDRDEKIFQTKSLTKLYPEGDDFKDKASGILSIRIGQEKQDYLIWFRAEASESVSWGGNPEKNAYIKDGVEYLSPRKSFEIWTEKVSGVAKAWEAYDLEAAQNLQESITHVVVKKQKDEINELNKNLSEANAELETFSYSVSHDLRAPLRGIDGYARILLDNYAGKLDNYGQNALKTIMSSAEKMEELIEDILSYSKVGQTSRVQQVFSLETLVEEIIASQNLKSQFPGTTVKIENLPKITGDRRMIKQLMANLIENAFKYSSATENPRVIIGCKSEAEGNLYYVSDNGIGFDPKHKDKIFDVFSRIATEEYSGTGVGLAIAKRVVEKHEGSIWVETEPGRGSSFYFTLKEEEL</sequence>
<evidence type="ECO:0000313" key="13">
    <source>
        <dbReference type="EMBL" id="MDT0677502.1"/>
    </source>
</evidence>
<dbReference type="InterPro" id="IPR035965">
    <property type="entry name" value="PAS-like_dom_sf"/>
</dbReference>
<keyword evidence="9" id="KW-0675">Receptor</keyword>
<accession>A0ABU3D7J1</accession>
<dbReference type="InterPro" id="IPR001294">
    <property type="entry name" value="Phytochrome"/>
</dbReference>
<evidence type="ECO:0000256" key="5">
    <source>
        <dbReference type="ARBA" id="ARBA00022606"/>
    </source>
</evidence>
<dbReference type="Pfam" id="PF02518">
    <property type="entry name" value="HATPase_c"/>
    <property type="match status" value="1"/>
</dbReference>
<evidence type="ECO:0000313" key="14">
    <source>
        <dbReference type="Proteomes" id="UP001262582"/>
    </source>
</evidence>
<dbReference type="Pfam" id="PF00360">
    <property type="entry name" value="PHY"/>
    <property type="match status" value="1"/>
</dbReference>
<dbReference type="PANTHER" id="PTHR42878:SF15">
    <property type="entry name" value="BACTERIOPHYTOCHROME"/>
    <property type="match status" value="1"/>
</dbReference>
<evidence type="ECO:0000256" key="10">
    <source>
        <dbReference type="SAM" id="Coils"/>
    </source>
</evidence>
<feature type="coiled-coil region" evidence="10">
    <location>
        <begin position="501"/>
        <end position="528"/>
    </location>
</feature>
<evidence type="ECO:0000256" key="4">
    <source>
        <dbReference type="ARBA" id="ARBA00022543"/>
    </source>
</evidence>
<comment type="similarity">
    <text evidence="2">In the N-terminal section; belongs to the phytochrome family.</text>
</comment>
<dbReference type="InterPro" id="IPR013515">
    <property type="entry name" value="Phytochrome_cen-reg"/>
</dbReference>
<reference evidence="13 14" key="1">
    <citation type="submission" date="2023-09" db="EMBL/GenBank/DDBJ databases">
        <authorList>
            <person name="Rey-Velasco X."/>
        </authorList>
    </citation>
    <scope>NUCLEOTIDE SEQUENCE [LARGE SCALE GENOMIC DNA]</scope>
    <source>
        <strain evidence="13 14">F117</strain>
    </source>
</reference>
<keyword evidence="8" id="KW-0157">Chromophore</keyword>
<dbReference type="Pfam" id="PF08446">
    <property type="entry name" value="PAS_2"/>
    <property type="match status" value="1"/>
</dbReference>
<dbReference type="SMART" id="SM00387">
    <property type="entry name" value="HATPase_c"/>
    <property type="match status" value="1"/>
</dbReference>
<dbReference type="SUPFAM" id="SSF47384">
    <property type="entry name" value="Homodimeric domain of signal transducing histidine kinase"/>
    <property type="match status" value="1"/>
</dbReference>
<dbReference type="Gene3D" id="3.30.450.270">
    <property type="match status" value="1"/>
</dbReference>
<keyword evidence="10" id="KW-0175">Coiled coil</keyword>
<evidence type="ECO:0000256" key="7">
    <source>
        <dbReference type="ARBA" id="ARBA00022777"/>
    </source>
</evidence>
<dbReference type="InterPro" id="IPR029016">
    <property type="entry name" value="GAF-like_dom_sf"/>
</dbReference>
<evidence type="ECO:0000256" key="6">
    <source>
        <dbReference type="ARBA" id="ARBA00022679"/>
    </source>
</evidence>
<dbReference type="Proteomes" id="UP001262582">
    <property type="component" value="Unassembled WGS sequence"/>
</dbReference>
<keyword evidence="13" id="KW-0547">Nucleotide-binding</keyword>
<dbReference type="InterPro" id="IPR003661">
    <property type="entry name" value="HisK_dim/P_dom"/>
</dbReference>
<dbReference type="CDD" id="cd00082">
    <property type="entry name" value="HisKA"/>
    <property type="match status" value="1"/>
</dbReference>
<dbReference type="Gene3D" id="3.30.450.40">
    <property type="match status" value="1"/>
</dbReference>
<dbReference type="Gene3D" id="3.30.565.10">
    <property type="entry name" value="Histidine kinase-like ATPase, C-terminal domain"/>
    <property type="match status" value="1"/>
</dbReference>
<dbReference type="SUPFAM" id="SSF55781">
    <property type="entry name" value="GAF domain-like"/>
    <property type="match status" value="2"/>
</dbReference>
<gene>
    <name evidence="13" type="ORF">RM539_13020</name>
</gene>
<comment type="caution">
    <text evidence="13">The sequence shown here is derived from an EMBL/GenBank/DDBJ whole genome shotgun (WGS) entry which is preliminary data.</text>
</comment>
<dbReference type="InterPro" id="IPR050351">
    <property type="entry name" value="BphY/WalK/GraS-like"/>
</dbReference>
<dbReference type="EMBL" id="JAVRHK010000009">
    <property type="protein sequence ID" value="MDT0677502.1"/>
    <property type="molecule type" value="Genomic_DNA"/>
</dbReference>